<dbReference type="GO" id="GO:0008081">
    <property type="term" value="F:phosphoric diester hydrolase activity"/>
    <property type="evidence" value="ECO:0007669"/>
    <property type="project" value="TreeGrafter"/>
</dbReference>
<evidence type="ECO:0000256" key="2">
    <source>
        <dbReference type="ARBA" id="ARBA00022723"/>
    </source>
</evidence>
<organism evidence="10 11">
    <name type="scientific">Volvox reticuliferus</name>
    <dbReference type="NCBI Taxonomy" id="1737510"/>
    <lineage>
        <taxon>Eukaryota</taxon>
        <taxon>Viridiplantae</taxon>
        <taxon>Chlorophyta</taxon>
        <taxon>core chlorophytes</taxon>
        <taxon>Chlorophyceae</taxon>
        <taxon>CS clade</taxon>
        <taxon>Chlamydomonadales</taxon>
        <taxon>Volvocaceae</taxon>
        <taxon>Volvox</taxon>
    </lineage>
</organism>
<name>A0A8J4FNZ6_9CHLO</name>
<evidence type="ECO:0000256" key="4">
    <source>
        <dbReference type="ARBA" id="ARBA00022842"/>
    </source>
</evidence>
<dbReference type="OrthoDB" id="548505at2759"/>
<feature type="active site" evidence="5">
    <location>
        <position position="184"/>
    </location>
</feature>
<dbReference type="Proteomes" id="UP000747110">
    <property type="component" value="Unassembled WGS sequence"/>
</dbReference>
<feature type="domain" description="Endonuclease/exonuclease/phosphatase" evidence="9">
    <location>
        <begin position="49"/>
        <end position="321"/>
    </location>
</feature>
<evidence type="ECO:0000313" key="10">
    <source>
        <dbReference type="EMBL" id="GIL80006.1"/>
    </source>
</evidence>
<evidence type="ECO:0000256" key="8">
    <source>
        <dbReference type="SAM" id="MobiDB-lite"/>
    </source>
</evidence>
<dbReference type="Pfam" id="PF03372">
    <property type="entry name" value="Exo_endo_phos"/>
    <property type="match status" value="1"/>
</dbReference>
<dbReference type="SUPFAM" id="SSF56219">
    <property type="entry name" value="DNase I-like"/>
    <property type="match status" value="1"/>
</dbReference>
<feature type="binding site" evidence="6">
    <location>
        <position position="84"/>
    </location>
    <ligand>
        <name>Mg(2+)</name>
        <dbReference type="ChEBI" id="CHEBI:18420"/>
        <label>1</label>
    </ligand>
</feature>
<dbReference type="InterPro" id="IPR004808">
    <property type="entry name" value="AP_endonuc_1"/>
</dbReference>
<feature type="compositionally biased region" description="Low complexity" evidence="8">
    <location>
        <begin position="14"/>
        <end position="26"/>
    </location>
</feature>
<dbReference type="PANTHER" id="PTHR22748:SF4">
    <property type="entry name" value="DNA-(APURINIC OR APYRIMIDINIC SITE) ENDONUCLEASE 2"/>
    <property type="match status" value="1"/>
</dbReference>
<feature type="binding site" evidence="6">
    <location>
        <position position="52"/>
    </location>
    <ligand>
        <name>Mg(2+)</name>
        <dbReference type="ChEBI" id="CHEBI:18420"/>
        <label>1</label>
    </ligand>
</feature>
<keyword evidence="2 6" id="KW-0479">Metal-binding</keyword>
<feature type="site" description="Interaction with DNA substrate" evidence="7">
    <location>
        <position position="321"/>
    </location>
</feature>
<keyword evidence="11" id="KW-1185">Reference proteome</keyword>
<proteinExistence type="inferred from homology"/>
<dbReference type="Gene3D" id="3.60.10.10">
    <property type="entry name" value="Endonuclease/exonuclease/phosphatase"/>
    <property type="match status" value="1"/>
</dbReference>
<dbReference type="GO" id="GO:0006284">
    <property type="term" value="P:base-excision repair"/>
    <property type="evidence" value="ECO:0007669"/>
    <property type="project" value="TreeGrafter"/>
</dbReference>
<feature type="active site" description="Proton acceptor" evidence="5">
    <location>
        <position position="321"/>
    </location>
</feature>
<accession>A0A8J4FNZ6</accession>
<feature type="binding site" evidence="6">
    <location>
        <position position="233"/>
    </location>
    <ligand>
        <name>Mg(2+)</name>
        <dbReference type="ChEBI" id="CHEBI:18420"/>
        <label>1</label>
    </ligand>
</feature>
<dbReference type="GO" id="GO:0003906">
    <property type="term" value="F:DNA-(apurinic or apyrimidinic site) endonuclease activity"/>
    <property type="evidence" value="ECO:0007669"/>
    <property type="project" value="TreeGrafter"/>
</dbReference>
<dbReference type="InterPro" id="IPR036691">
    <property type="entry name" value="Endo/exonu/phosph_ase_sf"/>
</dbReference>
<evidence type="ECO:0000256" key="7">
    <source>
        <dbReference type="PIRSR" id="PIRSR604808-3"/>
    </source>
</evidence>
<dbReference type="InterPro" id="IPR005135">
    <property type="entry name" value="Endo/exonuclease/phosphatase"/>
</dbReference>
<sequence>MSSPTSSDNLNNEGAADPSGDDASSSNQRTTDREPNEANNNEDLQLRIGTHNTNGIRNTKKINKVAKAAKLWEDQKLDIVCLQETHIKEDRQEVNYARFLGQLNTTLSQLGVQDNGRHWAIAAQSPSLTGGGVLILVRKNLKSALERHATQRTAGGGRRNSTQGYYTECVLNWGGHRIRLSNVYVPTISSKKGGQEEGRRQVRRQLFKKVLKETNSDSNREKNTIRIWAGDFNFVENPALDSSTGRQMGLDVELTGLRQAEHPDMVDIYRHLGNQQREYTHIARTQTSRRLDRFYINEPMKECVSDTTIIPEDQATAVSDHRLVVLCLSPSHSPPVK</sequence>
<feature type="binding site" evidence="6">
    <location>
        <position position="231"/>
    </location>
    <ligand>
        <name>Mg(2+)</name>
        <dbReference type="ChEBI" id="CHEBI:18420"/>
        <label>1</label>
    </ligand>
</feature>
<dbReference type="PANTHER" id="PTHR22748">
    <property type="entry name" value="AP ENDONUCLEASE"/>
    <property type="match status" value="1"/>
</dbReference>
<feature type="site" description="Important for catalytic activity" evidence="7">
    <location>
        <position position="292"/>
    </location>
</feature>
<feature type="active site" description="Proton donor/acceptor" evidence="5">
    <location>
        <position position="231"/>
    </location>
</feature>
<dbReference type="EMBL" id="BNCP01000017">
    <property type="protein sequence ID" value="GIL80006.1"/>
    <property type="molecule type" value="Genomic_DNA"/>
</dbReference>
<dbReference type="GO" id="GO:0005634">
    <property type="term" value="C:nucleus"/>
    <property type="evidence" value="ECO:0007669"/>
    <property type="project" value="TreeGrafter"/>
</dbReference>
<evidence type="ECO:0000313" key="11">
    <source>
        <dbReference type="Proteomes" id="UP000747110"/>
    </source>
</evidence>
<evidence type="ECO:0000256" key="3">
    <source>
        <dbReference type="ARBA" id="ARBA00022801"/>
    </source>
</evidence>
<feature type="binding site" evidence="6">
    <location>
        <position position="321"/>
    </location>
    <ligand>
        <name>Mg(2+)</name>
        <dbReference type="ChEBI" id="CHEBI:18420"/>
        <label>1</label>
    </ligand>
</feature>
<comment type="cofactor">
    <cofactor evidence="6">
        <name>Mg(2+)</name>
        <dbReference type="ChEBI" id="CHEBI:18420"/>
    </cofactor>
    <cofactor evidence="6">
        <name>Mn(2+)</name>
        <dbReference type="ChEBI" id="CHEBI:29035"/>
    </cofactor>
    <text evidence="6">Probably binds two magnesium or manganese ions per subunit.</text>
</comment>
<evidence type="ECO:0000256" key="5">
    <source>
        <dbReference type="PIRSR" id="PIRSR604808-1"/>
    </source>
</evidence>
<evidence type="ECO:0000256" key="6">
    <source>
        <dbReference type="PIRSR" id="PIRSR604808-2"/>
    </source>
</evidence>
<evidence type="ECO:0000259" key="9">
    <source>
        <dbReference type="Pfam" id="PF03372"/>
    </source>
</evidence>
<keyword evidence="3" id="KW-0378">Hydrolase</keyword>
<dbReference type="CDD" id="cd09076">
    <property type="entry name" value="L1-EN"/>
    <property type="match status" value="1"/>
</dbReference>
<gene>
    <name evidence="10" type="ORF">Vretifemale_9234</name>
</gene>
<dbReference type="GO" id="GO:0008311">
    <property type="term" value="F:double-stranded DNA 3'-5' DNA exonuclease activity"/>
    <property type="evidence" value="ECO:0007669"/>
    <property type="project" value="TreeGrafter"/>
</dbReference>
<feature type="binding site" evidence="6">
    <location>
        <position position="320"/>
    </location>
    <ligand>
        <name>Mg(2+)</name>
        <dbReference type="ChEBI" id="CHEBI:18420"/>
        <label>1</label>
    </ligand>
</feature>
<keyword evidence="4 6" id="KW-0460">Magnesium</keyword>
<comment type="caution">
    <text evidence="10">The sequence shown here is derived from an EMBL/GenBank/DDBJ whole genome shotgun (WGS) entry which is preliminary data.</text>
</comment>
<protein>
    <recommendedName>
        <fullName evidence="9">Endonuclease/exonuclease/phosphatase domain-containing protein</fullName>
    </recommendedName>
</protein>
<feature type="site" description="Transition state stabilizer" evidence="7">
    <location>
        <position position="233"/>
    </location>
</feature>
<dbReference type="GO" id="GO:0046872">
    <property type="term" value="F:metal ion binding"/>
    <property type="evidence" value="ECO:0007669"/>
    <property type="project" value="UniProtKB-KW"/>
</dbReference>
<comment type="similarity">
    <text evidence="1">Belongs to the DNA repair enzymes AP/ExoA family.</text>
</comment>
<keyword evidence="6" id="KW-0464">Manganese</keyword>
<evidence type="ECO:0000256" key="1">
    <source>
        <dbReference type="ARBA" id="ARBA00007092"/>
    </source>
</evidence>
<feature type="compositionally biased region" description="Polar residues" evidence="8">
    <location>
        <begin position="1"/>
        <end position="12"/>
    </location>
</feature>
<feature type="region of interest" description="Disordered" evidence="8">
    <location>
        <begin position="1"/>
        <end position="55"/>
    </location>
</feature>
<dbReference type="AlphaFoldDB" id="A0A8J4FNZ6"/>
<reference evidence="10" key="1">
    <citation type="journal article" date="2021" name="Proc. Natl. Acad. Sci. U.S.A.">
        <title>Three genomes in the algal genus Volvox reveal the fate of a haploid sex-determining region after a transition to homothallism.</title>
        <authorList>
            <person name="Yamamoto K."/>
            <person name="Hamaji T."/>
            <person name="Kawai-Toyooka H."/>
            <person name="Matsuzaki R."/>
            <person name="Takahashi F."/>
            <person name="Nishimura Y."/>
            <person name="Kawachi M."/>
            <person name="Noguchi H."/>
            <person name="Minakuchi Y."/>
            <person name="Umen J.G."/>
            <person name="Toyoda A."/>
            <person name="Nozaki H."/>
        </authorList>
    </citation>
    <scope>NUCLEOTIDE SEQUENCE</scope>
    <source>
        <strain evidence="10">NIES-3786</strain>
    </source>
</reference>